<evidence type="ECO:0000313" key="10">
    <source>
        <dbReference type="Proteomes" id="UP000032874"/>
    </source>
</evidence>
<dbReference type="FunFam" id="3.40.50.300:FF:000042">
    <property type="entry name" value="Maltose/maltodextrin ABC transporter, ATP-binding protein"/>
    <property type="match status" value="1"/>
</dbReference>
<keyword evidence="3" id="KW-0997">Cell inner membrane</keyword>
<dbReference type="STRING" id="55207.KP22_08945"/>
<evidence type="ECO:0000259" key="8">
    <source>
        <dbReference type="PROSITE" id="PS50893"/>
    </source>
</evidence>
<dbReference type="GO" id="GO:0005524">
    <property type="term" value="F:ATP binding"/>
    <property type="evidence" value="ECO:0007669"/>
    <property type="project" value="UniProtKB-KW"/>
</dbReference>
<keyword evidence="4" id="KW-0762">Sugar transport</keyword>
<dbReference type="InterPro" id="IPR015855">
    <property type="entry name" value="ABC_transpr_MalK-like"/>
</dbReference>
<dbReference type="InterPro" id="IPR003439">
    <property type="entry name" value="ABC_transporter-like_ATP-bd"/>
</dbReference>
<keyword evidence="5" id="KW-0547">Nucleotide-binding</keyword>
<evidence type="ECO:0000256" key="4">
    <source>
        <dbReference type="ARBA" id="ARBA00022597"/>
    </source>
</evidence>
<dbReference type="InterPro" id="IPR040582">
    <property type="entry name" value="OB_MalK-like"/>
</dbReference>
<evidence type="ECO:0000256" key="7">
    <source>
        <dbReference type="ARBA" id="ARBA00023136"/>
    </source>
</evidence>
<dbReference type="InterPro" id="IPR047641">
    <property type="entry name" value="ABC_transpr_MalK/UgpC-like"/>
</dbReference>
<dbReference type="Gene3D" id="3.40.50.300">
    <property type="entry name" value="P-loop containing nucleotide triphosphate hydrolases"/>
    <property type="match status" value="1"/>
</dbReference>
<dbReference type="PANTHER" id="PTHR43875:SF3">
    <property type="entry name" value="MALTOSE_MALTODEXTRIN IMPORT ATP-BINDING PROTEIN MALK"/>
    <property type="match status" value="1"/>
</dbReference>
<reference evidence="9 10" key="1">
    <citation type="submission" date="2014-08" db="EMBL/GenBank/DDBJ databases">
        <title>Genome sequences of NCPPB Pectobacterium isolates.</title>
        <authorList>
            <person name="Glover R.H."/>
            <person name="Sapp M."/>
            <person name="Elphinstone J."/>
        </authorList>
    </citation>
    <scope>NUCLEOTIDE SEQUENCE [LARGE SCALE GENOMIC DNA]</scope>
    <source>
        <strain evidence="9 10">NCPPB 2795</strain>
    </source>
</reference>
<dbReference type="GO" id="GO:0016887">
    <property type="term" value="F:ATP hydrolysis activity"/>
    <property type="evidence" value="ECO:0007669"/>
    <property type="project" value="InterPro"/>
</dbReference>
<dbReference type="PROSITE" id="PS00211">
    <property type="entry name" value="ABC_TRANSPORTER_1"/>
    <property type="match status" value="1"/>
</dbReference>
<comment type="caution">
    <text evidence="9">The sequence shown here is derived from an EMBL/GenBank/DDBJ whole genome shotgun (WGS) entry which is preliminary data.</text>
</comment>
<keyword evidence="1" id="KW-0813">Transport</keyword>
<dbReference type="SUPFAM" id="SSF52540">
    <property type="entry name" value="P-loop containing nucleoside triphosphate hydrolases"/>
    <property type="match status" value="1"/>
</dbReference>
<dbReference type="InterPro" id="IPR003593">
    <property type="entry name" value="AAA+_ATPase"/>
</dbReference>
<dbReference type="InterPro" id="IPR017871">
    <property type="entry name" value="ABC_transporter-like_CS"/>
</dbReference>
<feature type="domain" description="ABC transporter" evidence="8">
    <location>
        <begin position="4"/>
        <end position="234"/>
    </location>
</feature>
<dbReference type="GO" id="GO:1990060">
    <property type="term" value="C:maltose transport complex"/>
    <property type="evidence" value="ECO:0007669"/>
    <property type="project" value="TreeGrafter"/>
</dbReference>
<sequence>MADILLKNIVKRYDKTETIHRINLEINSGEFVVFVGPSGCGKSTLLRMIAGLEEITDGEIHIDNRVVNHCDPAERGIAMVFQSYALYPHMTVAENMGFGLRMNGHPKAEVEKMVRKAAMTLQLEALLDRTPKQLSGGQRQRVAIGRAIVRDPKVFLFDEPLSNLDAELRVEMRLQIAQLHQEMRNTMIYVTHDQVEAMTLADKIVVLNKGDIEQVGTPMELYHKPENIFVAGFIGSPNMNFLPGEVLQVEGNKVSILINQLNTLSINLASHGLRVDQKITVGIRPEHLSIDPEGGDVSLSINSEVTERLGNATYIFGTYSGVNHFKVHLSGDNSIVPYSTIPLTCRSEHLHFFDENGKRMN</sequence>
<dbReference type="Pfam" id="PF00005">
    <property type="entry name" value="ABC_tran"/>
    <property type="match status" value="1"/>
</dbReference>
<dbReference type="AlphaFoldDB" id="A0A093RZJ5"/>
<dbReference type="InterPro" id="IPR027417">
    <property type="entry name" value="P-loop_NTPase"/>
</dbReference>
<dbReference type="CDD" id="cd03301">
    <property type="entry name" value="ABC_MalK_N"/>
    <property type="match status" value="1"/>
</dbReference>
<proteinExistence type="predicted"/>
<dbReference type="Pfam" id="PF17912">
    <property type="entry name" value="OB_MalK"/>
    <property type="match status" value="1"/>
</dbReference>
<accession>A0A093RZJ5</accession>
<keyword evidence="7" id="KW-0472">Membrane</keyword>
<gene>
    <name evidence="9" type="ORF">KP22_08945</name>
</gene>
<dbReference type="PROSITE" id="PS50893">
    <property type="entry name" value="ABC_TRANSPORTER_2"/>
    <property type="match status" value="1"/>
</dbReference>
<keyword evidence="6" id="KW-0067">ATP-binding</keyword>
<dbReference type="RefSeq" id="WP_039323761.1">
    <property type="nucleotide sequence ID" value="NZ_JQHM01000002.1"/>
</dbReference>
<dbReference type="Proteomes" id="UP000032874">
    <property type="component" value="Unassembled WGS sequence"/>
</dbReference>
<dbReference type="SMART" id="SM00382">
    <property type="entry name" value="AAA"/>
    <property type="match status" value="1"/>
</dbReference>
<dbReference type="Gene3D" id="2.40.50.140">
    <property type="entry name" value="Nucleic acid-binding proteins"/>
    <property type="match status" value="1"/>
</dbReference>
<evidence type="ECO:0000256" key="5">
    <source>
        <dbReference type="ARBA" id="ARBA00022741"/>
    </source>
</evidence>
<dbReference type="NCBIfam" id="NF008653">
    <property type="entry name" value="PRK11650.1"/>
    <property type="match status" value="1"/>
</dbReference>
<organism evidence="9 10">
    <name type="scientific">Pectobacterium betavasculorum</name>
    <dbReference type="NCBI Taxonomy" id="55207"/>
    <lineage>
        <taxon>Bacteria</taxon>
        <taxon>Pseudomonadati</taxon>
        <taxon>Pseudomonadota</taxon>
        <taxon>Gammaproteobacteria</taxon>
        <taxon>Enterobacterales</taxon>
        <taxon>Pectobacteriaceae</taxon>
        <taxon>Pectobacterium</taxon>
    </lineage>
</organism>
<dbReference type="InterPro" id="IPR008995">
    <property type="entry name" value="Mo/tungstate-bd_C_term_dom"/>
</dbReference>
<dbReference type="PANTHER" id="PTHR43875">
    <property type="entry name" value="MALTODEXTRIN IMPORT ATP-BINDING PROTEIN MSMX"/>
    <property type="match status" value="1"/>
</dbReference>
<dbReference type="eggNOG" id="COG3842">
    <property type="taxonomic scope" value="Bacteria"/>
</dbReference>
<dbReference type="GO" id="GO:0015423">
    <property type="term" value="F:ABC-type maltose transporter activity"/>
    <property type="evidence" value="ECO:0007669"/>
    <property type="project" value="TreeGrafter"/>
</dbReference>
<evidence type="ECO:0000256" key="6">
    <source>
        <dbReference type="ARBA" id="ARBA00022840"/>
    </source>
</evidence>
<keyword evidence="2" id="KW-1003">Cell membrane</keyword>
<protein>
    <submittedName>
        <fullName evidence="9">ABC transporter</fullName>
    </submittedName>
</protein>
<name>A0A093RZJ5_9GAMM</name>
<dbReference type="EMBL" id="JQHM01000002">
    <property type="protein sequence ID" value="KFX05974.1"/>
    <property type="molecule type" value="Genomic_DNA"/>
</dbReference>
<dbReference type="InterPro" id="IPR012340">
    <property type="entry name" value="NA-bd_OB-fold"/>
</dbReference>
<dbReference type="GO" id="GO:0055052">
    <property type="term" value="C:ATP-binding cassette (ABC) transporter complex, substrate-binding subunit-containing"/>
    <property type="evidence" value="ECO:0007669"/>
    <property type="project" value="TreeGrafter"/>
</dbReference>
<evidence type="ECO:0000256" key="3">
    <source>
        <dbReference type="ARBA" id="ARBA00022519"/>
    </source>
</evidence>
<evidence type="ECO:0000256" key="1">
    <source>
        <dbReference type="ARBA" id="ARBA00022448"/>
    </source>
</evidence>
<evidence type="ECO:0000313" key="9">
    <source>
        <dbReference type="EMBL" id="KFX05974.1"/>
    </source>
</evidence>
<dbReference type="SUPFAM" id="SSF50331">
    <property type="entry name" value="MOP-like"/>
    <property type="match status" value="1"/>
</dbReference>
<dbReference type="Gene3D" id="2.40.50.100">
    <property type="match status" value="1"/>
</dbReference>
<evidence type="ECO:0000256" key="2">
    <source>
        <dbReference type="ARBA" id="ARBA00022475"/>
    </source>
</evidence>